<evidence type="ECO:0000259" key="1">
    <source>
        <dbReference type="Pfam" id="PF13229"/>
    </source>
</evidence>
<proteinExistence type="predicted"/>
<name>A0A5J4TSP4_9EUKA</name>
<dbReference type="InterPro" id="IPR039448">
    <property type="entry name" value="Beta_helix"/>
</dbReference>
<comment type="caution">
    <text evidence="2">The sequence shown here is derived from an EMBL/GenBank/DDBJ whole genome shotgun (WGS) entry which is preliminary data.</text>
</comment>
<evidence type="ECO:0000313" key="2">
    <source>
        <dbReference type="EMBL" id="KAA6361010.1"/>
    </source>
</evidence>
<dbReference type="Pfam" id="PF13229">
    <property type="entry name" value="Beta_helix"/>
    <property type="match status" value="1"/>
</dbReference>
<reference evidence="2 3" key="1">
    <citation type="submission" date="2019-03" db="EMBL/GenBank/DDBJ databases">
        <title>Single cell metagenomics reveals metabolic interactions within the superorganism composed of flagellate Streblomastix strix and complex community of Bacteroidetes bacteria on its surface.</title>
        <authorList>
            <person name="Treitli S.C."/>
            <person name="Kolisko M."/>
            <person name="Husnik F."/>
            <person name="Keeling P."/>
            <person name="Hampl V."/>
        </authorList>
    </citation>
    <scope>NUCLEOTIDE SEQUENCE [LARGE SCALE GENOMIC DNA]</scope>
    <source>
        <strain evidence="2">ST1C</strain>
    </source>
</reference>
<organism evidence="2 3">
    <name type="scientific">Streblomastix strix</name>
    <dbReference type="NCBI Taxonomy" id="222440"/>
    <lineage>
        <taxon>Eukaryota</taxon>
        <taxon>Metamonada</taxon>
        <taxon>Preaxostyla</taxon>
        <taxon>Oxymonadida</taxon>
        <taxon>Streblomastigidae</taxon>
        <taxon>Streblomastix</taxon>
    </lineage>
</organism>
<dbReference type="SUPFAM" id="SSF51126">
    <property type="entry name" value="Pectin lyase-like"/>
    <property type="match status" value="2"/>
</dbReference>
<feature type="domain" description="Right handed beta helix" evidence="1">
    <location>
        <begin position="250"/>
        <end position="435"/>
    </location>
</feature>
<protein>
    <recommendedName>
        <fullName evidence="1">Right handed beta helix domain-containing protein</fullName>
    </recommendedName>
</protein>
<gene>
    <name evidence="2" type="ORF">EZS28_043463</name>
</gene>
<dbReference type="EMBL" id="SNRW01026141">
    <property type="protein sequence ID" value="KAA6361010.1"/>
    <property type="molecule type" value="Genomic_DNA"/>
</dbReference>
<feature type="non-terminal residue" evidence="2">
    <location>
        <position position="505"/>
    </location>
</feature>
<dbReference type="Proteomes" id="UP000324800">
    <property type="component" value="Unassembled WGS sequence"/>
</dbReference>
<dbReference type="AlphaFoldDB" id="A0A5J4TSP4"/>
<accession>A0A5J4TSP4</accession>
<evidence type="ECO:0000313" key="3">
    <source>
        <dbReference type="Proteomes" id="UP000324800"/>
    </source>
</evidence>
<dbReference type="InterPro" id="IPR011050">
    <property type="entry name" value="Pectin_lyase_fold/virulence"/>
</dbReference>
<sequence>MFVGEEAHISLQNLRFKSAGSLVAIVEMQSKILFEDNTLIGTTIKNSFEVDGGELVLSNLKLEFENNNERRVSNLVNFGELGGKLLVLKTSIEQVITDGDRPLFGDGLASEISLTNCKFNQVHIDHYGTSNIADNIIGSGNVYIQDCSFVEVENALMGGVVNGLNSNRNLSVVGSLFKSCHNTKHIIERVSNKKYHTDILSGDAKFSDDTFEDCSSQDFGGSISFKSEGNLKLGDVRIRRSTSYGGKGGAIYFQGNGQLTIGDVTLRECKCLGSQIGQGGVIYIEGTGIHKFGDVRFSDGSASGQEISEGGSIYAKGGQNKFSDVSFTSSSAIVTSSSQSNIEADQSSSLGGALMAIDWLSESSFSDVSFTSCVAGSGAGIYIVSVYDRIKFSDVRFKENIASVAGGGGIFAQDTNMIYLRYCKFTSNQAYGSKYGNDLHFSELGVEIEQPDMLQIKNDMIYRSKSNSLESRVYIAGFGSQVDWLPDRYEGEFPFWARILLNVVE</sequence>